<organism evidence="1 2">
    <name type="scientific">Plutella xylostella</name>
    <name type="common">Diamondback moth</name>
    <name type="synonym">Plutella maculipennis</name>
    <dbReference type="NCBI Taxonomy" id="51655"/>
    <lineage>
        <taxon>Eukaryota</taxon>
        <taxon>Metazoa</taxon>
        <taxon>Ecdysozoa</taxon>
        <taxon>Arthropoda</taxon>
        <taxon>Hexapoda</taxon>
        <taxon>Insecta</taxon>
        <taxon>Pterygota</taxon>
        <taxon>Neoptera</taxon>
        <taxon>Endopterygota</taxon>
        <taxon>Lepidoptera</taxon>
        <taxon>Glossata</taxon>
        <taxon>Ditrysia</taxon>
        <taxon>Yponomeutoidea</taxon>
        <taxon>Plutellidae</taxon>
        <taxon>Plutella</taxon>
    </lineage>
</organism>
<evidence type="ECO:0000313" key="1">
    <source>
        <dbReference type="EMBL" id="KAG7309576.1"/>
    </source>
</evidence>
<reference evidence="1 2" key="1">
    <citation type="submission" date="2021-06" db="EMBL/GenBank/DDBJ databases">
        <title>A haploid diamondback moth (Plutella xylostella L.) genome assembly resolves 31 chromosomes and identifies a diamide resistance mutation.</title>
        <authorList>
            <person name="Ward C.M."/>
            <person name="Perry K.D."/>
            <person name="Baker G."/>
            <person name="Powis K."/>
            <person name="Heckel D.G."/>
            <person name="Baxter S.W."/>
        </authorList>
    </citation>
    <scope>NUCLEOTIDE SEQUENCE [LARGE SCALE GENOMIC DNA]</scope>
    <source>
        <strain evidence="1 2">LV</strain>
        <tissue evidence="1">Single pupa</tissue>
    </source>
</reference>
<name>A0ABQ7QX34_PLUXY</name>
<accession>A0ABQ7QX34</accession>
<proteinExistence type="predicted"/>
<evidence type="ECO:0008006" key="3">
    <source>
        <dbReference type="Google" id="ProtNLM"/>
    </source>
</evidence>
<dbReference type="Gene3D" id="2.40.50.140">
    <property type="entry name" value="Nucleic acid-binding proteins"/>
    <property type="match status" value="1"/>
</dbReference>
<dbReference type="Proteomes" id="UP000823941">
    <property type="component" value="Chromosome 6"/>
</dbReference>
<sequence>MKMDNFQTNPLKLYIQDIFRAKRTEQNKYIYELFHLTFKNIMIHGVVTSIYNNYGTTTNFELSDATGSVQVYFDTTKSRKSMSDTVVKDLSHSFTIAHISGDERLPIIRTLHKSILSTKQDPIKFKDGEYVSVIGDIFVDEIKNTRMVSAYEVNITSVQSEIIWLEELKYLYEKYYIKR</sequence>
<gene>
    <name evidence="1" type="ORF">JYU34_004035</name>
</gene>
<dbReference type="EMBL" id="JAHIBW010000006">
    <property type="protein sequence ID" value="KAG7309576.1"/>
    <property type="molecule type" value="Genomic_DNA"/>
</dbReference>
<dbReference type="InterPro" id="IPR012340">
    <property type="entry name" value="NA-bd_OB-fold"/>
</dbReference>
<comment type="caution">
    <text evidence="1">The sequence shown here is derived from an EMBL/GenBank/DDBJ whole genome shotgun (WGS) entry which is preliminary data.</text>
</comment>
<protein>
    <recommendedName>
        <fullName evidence="3">OB domain-containing protein</fullName>
    </recommendedName>
</protein>
<keyword evidence="2" id="KW-1185">Reference proteome</keyword>
<evidence type="ECO:0000313" key="2">
    <source>
        <dbReference type="Proteomes" id="UP000823941"/>
    </source>
</evidence>